<name>A0A158JMG6_9BURK</name>
<keyword evidence="2" id="KW-0460">Magnesium</keyword>
<evidence type="ECO:0000259" key="4">
    <source>
        <dbReference type="Pfam" id="PF02769"/>
    </source>
</evidence>
<dbReference type="Pfam" id="PF00586">
    <property type="entry name" value="AIRS"/>
    <property type="match status" value="1"/>
</dbReference>
<feature type="domain" description="PurM-like N-terminal" evidence="3">
    <location>
        <begin position="36"/>
        <end position="144"/>
    </location>
</feature>
<feature type="binding site" evidence="2">
    <location>
        <position position="38"/>
    </location>
    <ligand>
        <name>Mg(2+)</name>
        <dbReference type="ChEBI" id="CHEBI:18420"/>
        <label>4</label>
    </ligand>
</feature>
<comment type="catalytic activity">
    <reaction evidence="2">
        <text>thiamine phosphate + ATP = thiamine diphosphate + ADP</text>
        <dbReference type="Rhea" id="RHEA:15913"/>
        <dbReference type="ChEBI" id="CHEBI:30616"/>
        <dbReference type="ChEBI" id="CHEBI:37575"/>
        <dbReference type="ChEBI" id="CHEBI:58937"/>
        <dbReference type="ChEBI" id="CHEBI:456216"/>
        <dbReference type="EC" id="2.7.4.16"/>
    </reaction>
</comment>
<evidence type="ECO:0000259" key="3">
    <source>
        <dbReference type="Pfam" id="PF00586"/>
    </source>
</evidence>
<sequence length="339" mass="35295">MLSEFSLIERFFARRARSGSPPGEAAKVSRAALGIGDDCALIVPPAGQQLAISTDMLVEGRHFFADVDPHALGHKALAVNLSDLAAMGAAPHAFTLALALPAADEQWLAAFSDGLFALAERFDCELIGGDTTSGPLNICITVFGDVPGGAALRRDAARPGDDIWVSGTLGDARAGLGLLRGEWDVDDEAAAAQLKCALERPEPRVALGLALRGVARAALDISDGLAGDLAHILKRSHARAVVDADAVPVSDALAALPAPVRRTCALAGGDDYELCFTASAEARATIAAIGERERVRLTRIGTIEPIADASARAPSIAWHDRSGAPLPLTLQGFDHFHAD</sequence>
<dbReference type="EMBL" id="FCNZ02000018">
    <property type="protein sequence ID" value="SAL69855.1"/>
    <property type="molecule type" value="Genomic_DNA"/>
</dbReference>
<keyword evidence="1 2" id="KW-0784">Thiamine biosynthesis</keyword>
<dbReference type="SUPFAM" id="SSF55326">
    <property type="entry name" value="PurM N-terminal domain-like"/>
    <property type="match status" value="1"/>
</dbReference>
<dbReference type="SUPFAM" id="SSF56042">
    <property type="entry name" value="PurM C-terminal domain-like"/>
    <property type="match status" value="1"/>
</dbReference>
<dbReference type="GO" id="GO:0009229">
    <property type="term" value="P:thiamine diphosphate biosynthetic process"/>
    <property type="evidence" value="ECO:0007669"/>
    <property type="project" value="UniProtKB-UniRule"/>
</dbReference>
<feature type="binding site" evidence="2">
    <location>
        <position position="130"/>
    </location>
    <ligand>
        <name>Mg(2+)</name>
        <dbReference type="ChEBI" id="CHEBI:18420"/>
        <label>1</label>
    </ligand>
</feature>
<dbReference type="InterPro" id="IPR010918">
    <property type="entry name" value="PurM-like_C_dom"/>
</dbReference>
<dbReference type="InterPro" id="IPR036676">
    <property type="entry name" value="PurM-like_C_sf"/>
</dbReference>
<dbReference type="Pfam" id="PF02769">
    <property type="entry name" value="AIRS_C"/>
    <property type="match status" value="1"/>
</dbReference>
<dbReference type="GO" id="GO:0005524">
    <property type="term" value="F:ATP binding"/>
    <property type="evidence" value="ECO:0007669"/>
    <property type="project" value="UniProtKB-UniRule"/>
</dbReference>
<dbReference type="Gene3D" id="3.90.650.10">
    <property type="entry name" value="PurM-like C-terminal domain"/>
    <property type="match status" value="1"/>
</dbReference>
<dbReference type="PANTHER" id="PTHR30270:SF0">
    <property type="entry name" value="THIAMINE-MONOPHOSPHATE KINASE"/>
    <property type="match status" value="1"/>
</dbReference>
<dbReference type="Proteomes" id="UP000054717">
    <property type="component" value="Unassembled WGS sequence"/>
</dbReference>
<feature type="binding site" evidence="2">
    <location>
        <position position="54"/>
    </location>
    <ligand>
        <name>Mg(2+)</name>
        <dbReference type="ChEBI" id="CHEBI:18420"/>
        <label>1</label>
    </ligand>
</feature>
<feature type="domain" description="PurM-like C-terminal" evidence="4">
    <location>
        <begin position="158"/>
        <end position="304"/>
    </location>
</feature>
<keyword evidence="2" id="KW-0547">Nucleotide-binding</keyword>
<feature type="binding site" evidence="2">
    <location>
        <position position="83"/>
    </location>
    <ligand>
        <name>Mg(2+)</name>
        <dbReference type="ChEBI" id="CHEBI:18420"/>
        <label>3</label>
    </ligand>
</feature>
<dbReference type="InterPro" id="IPR006283">
    <property type="entry name" value="ThiL-like"/>
</dbReference>
<dbReference type="UniPathway" id="UPA00060">
    <property type="reaction ID" value="UER00142"/>
</dbReference>
<evidence type="ECO:0000313" key="5">
    <source>
        <dbReference type="EMBL" id="SAL69855.1"/>
    </source>
</evidence>
<dbReference type="GO" id="GO:0009228">
    <property type="term" value="P:thiamine biosynthetic process"/>
    <property type="evidence" value="ECO:0007669"/>
    <property type="project" value="UniProtKB-KW"/>
</dbReference>
<organism evidence="5 6">
    <name type="scientific">Caballeronia telluris</name>
    <dbReference type="NCBI Taxonomy" id="326475"/>
    <lineage>
        <taxon>Bacteria</taxon>
        <taxon>Pseudomonadati</taxon>
        <taxon>Pseudomonadota</taxon>
        <taxon>Betaproteobacteria</taxon>
        <taxon>Burkholderiales</taxon>
        <taxon>Burkholderiaceae</taxon>
        <taxon>Caballeronia</taxon>
    </lineage>
</organism>
<protein>
    <recommendedName>
        <fullName evidence="2">Thiamine-monophosphate kinase</fullName>
        <shortName evidence="2">TMP kinase</shortName>
        <shortName evidence="2">Thiamine-phosphate kinase</shortName>
        <ecNumber evidence="2">2.7.4.16</ecNumber>
    </recommendedName>
</protein>
<dbReference type="GO" id="GO:0000287">
    <property type="term" value="F:magnesium ion binding"/>
    <property type="evidence" value="ECO:0007669"/>
    <property type="project" value="UniProtKB-UniRule"/>
</dbReference>
<feature type="binding site" evidence="2">
    <location>
        <position position="83"/>
    </location>
    <ligand>
        <name>Mg(2+)</name>
        <dbReference type="ChEBI" id="CHEBI:18420"/>
        <label>2</label>
    </ligand>
</feature>
<evidence type="ECO:0000256" key="1">
    <source>
        <dbReference type="ARBA" id="ARBA00022977"/>
    </source>
</evidence>
<keyword evidence="6" id="KW-1185">Reference proteome</keyword>
<dbReference type="NCBIfam" id="TIGR01379">
    <property type="entry name" value="thiL"/>
    <property type="match status" value="1"/>
</dbReference>
<comment type="caution">
    <text evidence="2">Lacks conserved residue(s) required for the propagation of feature annotation.</text>
</comment>
<gene>
    <name evidence="2" type="primary">thiL</name>
    <name evidence="5" type="ORF">AWB66_04383</name>
</gene>
<dbReference type="Gene3D" id="3.30.1330.10">
    <property type="entry name" value="PurM-like, N-terminal domain"/>
    <property type="match status" value="1"/>
</dbReference>
<feature type="binding site" evidence="2">
    <location>
        <position position="222"/>
    </location>
    <ligand>
        <name>ATP</name>
        <dbReference type="ChEBI" id="CHEBI:30616"/>
    </ligand>
</feature>
<dbReference type="InterPro" id="IPR036921">
    <property type="entry name" value="PurM-like_N_sf"/>
</dbReference>
<dbReference type="EC" id="2.7.4.16" evidence="2"/>
<feature type="binding site" evidence="2">
    <location>
        <position position="223"/>
    </location>
    <ligand>
        <name>Mg(2+)</name>
        <dbReference type="ChEBI" id="CHEBI:18420"/>
        <label>5</label>
    </ligand>
</feature>
<dbReference type="PIRSF" id="PIRSF005303">
    <property type="entry name" value="Thiam_monoph_kin"/>
    <property type="match status" value="1"/>
</dbReference>
<keyword evidence="2" id="KW-0479">Metal-binding</keyword>
<dbReference type="PANTHER" id="PTHR30270">
    <property type="entry name" value="THIAMINE-MONOPHOSPHATE KINASE"/>
    <property type="match status" value="1"/>
</dbReference>
<comment type="miscellaneous">
    <text evidence="2">Reaction mechanism of ThiL seems to utilize a direct, inline transfer of the gamma-phosphate of ATP to TMP rather than a phosphorylated enzyme intermediate.</text>
</comment>
<feature type="binding site" evidence="2">
    <location>
        <position position="333"/>
    </location>
    <ligand>
        <name>substrate</name>
    </ligand>
</feature>
<dbReference type="GO" id="GO:0009030">
    <property type="term" value="F:thiamine-phosphate kinase activity"/>
    <property type="evidence" value="ECO:0007669"/>
    <property type="project" value="UniProtKB-UniRule"/>
</dbReference>
<feature type="binding site" evidence="2">
    <location>
        <position position="53"/>
    </location>
    <ligand>
        <name>Mg(2+)</name>
        <dbReference type="ChEBI" id="CHEBI:18420"/>
        <label>4</label>
    </ligand>
</feature>
<comment type="similarity">
    <text evidence="2">Belongs to the thiamine-monophosphate kinase family.</text>
</comment>
<comment type="pathway">
    <text evidence="2">Cofactor biosynthesis; thiamine diphosphate biosynthesis; thiamine diphosphate from thiamine phosphate: step 1/1.</text>
</comment>
<feature type="binding site" evidence="2">
    <location>
        <position position="220"/>
    </location>
    <ligand>
        <name>Mg(2+)</name>
        <dbReference type="ChEBI" id="CHEBI:18420"/>
        <label>3</label>
    </ligand>
</feature>
<dbReference type="HAMAP" id="MF_02128">
    <property type="entry name" value="TMP_kinase"/>
    <property type="match status" value="1"/>
</dbReference>
<dbReference type="InterPro" id="IPR016188">
    <property type="entry name" value="PurM-like_N"/>
</dbReference>
<keyword evidence="2" id="KW-0067">ATP-binding</keyword>
<comment type="caution">
    <text evidence="5">The sequence shown here is derived from an EMBL/GenBank/DDBJ whole genome shotgun (WGS) entry which is preliminary data.</text>
</comment>
<dbReference type="CDD" id="cd02194">
    <property type="entry name" value="ThiL"/>
    <property type="match status" value="1"/>
</dbReference>
<proteinExistence type="inferred from homology"/>
<feature type="binding site" evidence="2">
    <location>
        <position position="55"/>
    </location>
    <ligand>
        <name>Mg(2+)</name>
        <dbReference type="ChEBI" id="CHEBI:18420"/>
        <label>1</label>
    </ligand>
</feature>
<feature type="binding site" evidence="2">
    <location>
        <position position="270"/>
    </location>
    <ligand>
        <name>substrate</name>
    </ligand>
</feature>
<keyword evidence="2 5" id="KW-0418">Kinase</keyword>
<keyword evidence="2" id="KW-0808">Transferase</keyword>
<feature type="binding site" evidence="2">
    <location>
        <position position="62"/>
    </location>
    <ligand>
        <name>substrate</name>
    </ligand>
</feature>
<feature type="binding site" evidence="2">
    <location>
        <position position="83"/>
    </location>
    <ligand>
        <name>Mg(2+)</name>
        <dbReference type="ChEBI" id="CHEBI:18420"/>
        <label>4</label>
    </ligand>
</feature>
<feature type="binding site" evidence="2">
    <location>
        <position position="154"/>
    </location>
    <ligand>
        <name>ATP</name>
        <dbReference type="ChEBI" id="CHEBI:30616"/>
    </ligand>
</feature>
<comment type="function">
    <text evidence="2">Catalyzes the ATP-dependent phosphorylation of thiamine-monophosphate (TMP) to form thiamine-pyrophosphate (TPP), the active form of vitamin B1.</text>
</comment>
<reference evidence="5" key="1">
    <citation type="submission" date="2016-01" db="EMBL/GenBank/DDBJ databases">
        <authorList>
            <person name="Peeters Charlotte."/>
        </authorList>
    </citation>
    <scope>NUCLEOTIDE SEQUENCE</scope>
    <source>
        <strain evidence="5">LMG 22936</strain>
    </source>
</reference>
<dbReference type="STRING" id="326475.AWB66_04383"/>
<dbReference type="RefSeq" id="WP_087632275.1">
    <property type="nucleotide sequence ID" value="NZ_FCNZ02000018.1"/>
</dbReference>
<feature type="binding site" evidence="2">
    <location>
        <position position="55"/>
    </location>
    <ligand>
        <name>Mg(2+)</name>
        <dbReference type="ChEBI" id="CHEBI:18420"/>
        <label>2</label>
    </ligand>
</feature>
<evidence type="ECO:0000256" key="2">
    <source>
        <dbReference type="HAMAP-Rule" id="MF_02128"/>
    </source>
</evidence>
<accession>A0A158JMG6</accession>
<feature type="binding site" evidence="2">
    <location>
        <begin position="129"/>
        <end position="130"/>
    </location>
    <ligand>
        <name>ATP</name>
        <dbReference type="ChEBI" id="CHEBI:30616"/>
    </ligand>
</feature>
<dbReference type="AlphaFoldDB" id="A0A158JMG6"/>
<feature type="binding site" evidence="2">
    <location>
        <position position="38"/>
    </location>
    <ligand>
        <name>Mg(2+)</name>
        <dbReference type="ChEBI" id="CHEBI:18420"/>
        <label>3</label>
    </ligand>
</feature>
<evidence type="ECO:0000313" key="6">
    <source>
        <dbReference type="Proteomes" id="UP000054717"/>
    </source>
</evidence>